<dbReference type="GeneID" id="36841825"/>
<dbReference type="RefSeq" id="YP_009481366.1">
    <property type="nucleotide sequence ID" value="NC_037665.1"/>
</dbReference>
<reference evidence="1" key="1">
    <citation type="journal article" date="2018" name="Nat. Commun.">
        <title>Diversity and evolution of the emerging Pandoraviridae family.</title>
        <authorList>
            <person name="Legendre M."/>
            <person name="Fabre E."/>
            <person name="Poirot O."/>
            <person name="Jeudy S."/>
            <person name="Lartigue A."/>
            <person name="Alempic J.M."/>
            <person name="Beucher L."/>
            <person name="Philippe N."/>
            <person name="Bertaux L."/>
            <person name="Christo-Foroux E."/>
            <person name="Labadie K."/>
            <person name="Coute Y."/>
            <person name="Abergel C."/>
            <person name="Claverie J.M."/>
        </authorList>
    </citation>
    <scope>NUCLEOTIDE SEQUENCE [LARGE SCALE GENOMIC DNA]</scope>
    <source>
        <strain evidence="1">Macleodensis</strain>
    </source>
</reference>
<dbReference type="Proteomes" id="UP000249758">
    <property type="component" value="Segment"/>
</dbReference>
<sequence>MEGPEQEGCARKRSVVSGWWRVCRQRLRRRRYLSTTPSEDLGRHDAHDVFPCRRAVQDATSSGATLTAALMALGYAKVLLVEPGDVDALHPWHFYVNRRRPALLHLASGIYSTEATLDEDASTHLVVSGVTNEAQRFRVILNAGRDSVTAKLYRAPQNQSYAQPITCSVRIESASSS</sequence>
<dbReference type="EMBL" id="MG011691">
    <property type="protein sequence ID" value="AVK77370.1"/>
    <property type="molecule type" value="Genomic_DNA"/>
</dbReference>
<dbReference type="KEGG" id="vg:36841825"/>
<proteinExistence type="predicted"/>
<evidence type="ECO:0000313" key="1">
    <source>
        <dbReference type="EMBL" id="AVK77370.1"/>
    </source>
</evidence>
<gene>
    <name evidence="1" type="ORF">pmac_cds_682</name>
</gene>
<name>A0A2U7UG90_9VIRU</name>
<protein>
    <submittedName>
        <fullName evidence="1">Uncharacterized protein</fullName>
    </submittedName>
</protein>
<accession>A0A2U7UG90</accession>
<organism evidence="1">
    <name type="scientific">Pandoravirus macleodensis</name>
    <dbReference type="NCBI Taxonomy" id="2107707"/>
    <lineage>
        <taxon>Viruses</taxon>
        <taxon>Pandoravirus</taxon>
    </lineage>
</organism>